<dbReference type="EMBL" id="JAAGRQ010000015">
    <property type="protein sequence ID" value="NDY56197.1"/>
    <property type="molecule type" value="Genomic_DNA"/>
</dbReference>
<dbReference type="GO" id="GO:0003700">
    <property type="term" value="F:DNA-binding transcription factor activity"/>
    <property type="evidence" value="ECO:0007669"/>
    <property type="project" value="InterPro"/>
</dbReference>
<name>A0A7K3NJB9_9BACT</name>
<dbReference type="PANTHER" id="PTHR30204:SF15">
    <property type="entry name" value="BLL5018 PROTEIN"/>
    <property type="match status" value="1"/>
</dbReference>
<gene>
    <name evidence="3" type="ORF">G3N56_05475</name>
</gene>
<dbReference type="InterPro" id="IPR000551">
    <property type="entry name" value="MerR-type_HTH_dom"/>
</dbReference>
<comment type="caution">
    <text evidence="3">The sequence shown here is derived from an EMBL/GenBank/DDBJ whole genome shotgun (WGS) entry which is preliminary data.</text>
</comment>
<dbReference type="Pfam" id="PF13411">
    <property type="entry name" value="MerR_1"/>
    <property type="match status" value="1"/>
</dbReference>
<sequence length="107" mass="12047">MEPKTYKIGEAARLCGVKPFVLRFWESEFPGLSPIRTPKGQRLYTDEHVRLIARIRTLLHEDGLTIEGARKKLEEKGDAAELLRVIHAELSDIRSLLSSGGSARDHP</sequence>
<feature type="domain" description="HTH merR-type" evidence="2">
    <location>
        <begin position="5"/>
        <end position="75"/>
    </location>
</feature>
<dbReference type="SUPFAM" id="SSF46955">
    <property type="entry name" value="Putative DNA-binding domain"/>
    <property type="match status" value="1"/>
</dbReference>
<dbReference type="PROSITE" id="PS50937">
    <property type="entry name" value="HTH_MERR_2"/>
    <property type="match status" value="1"/>
</dbReference>
<dbReference type="InterPro" id="IPR047057">
    <property type="entry name" value="MerR_fam"/>
</dbReference>
<dbReference type="PANTHER" id="PTHR30204">
    <property type="entry name" value="REDOX-CYCLING DRUG-SENSING TRANSCRIPTIONAL ACTIVATOR SOXR"/>
    <property type="match status" value="1"/>
</dbReference>
<evidence type="ECO:0000313" key="4">
    <source>
        <dbReference type="Proteomes" id="UP000469724"/>
    </source>
</evidence>
<dbReference type="Proteomes" id="UP000469724">
    <property type="component" value="Unassembled WGS sequence"/>
</dbReference>
<proteinExistence type="predicted"/>
<keyword evidence="1" id="KW-0238">DNA-binding</keyword>
<dbReference type="AlphaFoldDB" id="A0A7K3NJB9"/>
<dbReference type="SMART" id="SM00422">
    <property type="entry name" value="HTH_MERR"/>
    <property type="match status" value="1"/>
</dbReference>
<dbReference type="InterPro" id="IPR009061">
    <property type="entry name" value="DNA-bd_dom_put_sf"/>
</dbReference>
<evidence type="ECO:0000313" key="3">
    <source>
        <dbReference type="EMBL" id="NDY56197.1"/>
    </source>
</evidence>
<dbReference type="CDD" id="cd04765">
    <property type="entry name" value="HTH_MlrA-like_sg2"/>
    <property type="match status" value="1"/>
</dbReference>
<keyword evidence="4" id="KW-1185">Reference proteome</keyword>
<protein>
    <submittedName>
        <fullName evidence="3">MerR family transcriptional regulator</fullName>
    </submittedName>
</protein>
<dbReference type="GO" id="GO:0003677">
    <property type="term" value="F:DNA binding"/>
    <property type="evidence" value="ECO:0007669"/>
    <property type="project" value="UniProtKB-KW"/>
</dbReference>
<reference evidence="3 4" key="1">
    <citation type="submission" date="2020-02" db="EMBL/GenBank/DDBJ databases">
        <title>Comparative genomics of sulfur disproportionating microorganisms.</title>
        <authorList>
            <person name="Ward L.M."/>
            <person name="Bertran E."/>
            <person name="Johnston D.T."/>
        </authorList>
    </citation>
    <scope>NUCLEOTIDE SEQUENCE [LARGE SCALE GENOMIC DNA]</scope>
    <source>
        <strain evidence="3 4">DSM 3696</strain>
    </source>
</reference>
<accession>A0A7K3NJB9</accession>
<evidence type="ECO:0000256" key="1">
    <source>
        <dbReference type="ARBA" id="ARBA00023125"/>
    </source>
</evidence>
<organism evidence="3 4">
    <name type="scientific">Desulfolutivibrio sulfodismutans</name>
    <dbReference type="NCBI Taxonomy" id="63561"/>
    <lineage>
        <taxon>Bacteria</taxon>
        <taxon>Pseudomonadati</taxon>
        <taxon>Thermodesulfobacteriota</taxon>
        <taxon>Desulfovibrionia</taxon>
        <taxon>Desulfovibrionales</taxon>
        <taxon>Desulfovibrionaceae</taxon>
        <taxon>Desulfolutivibrio</taxon>
    </lineage>
</organism>
<dbReference type="Gene3D" id="1.10.1660.10">
    <property type="match status" value="1"/>
</dbReference>
<evidence type="ECO:0000259" key="2">
    <source>
        <dbReference type="PROSITE" id="PS50937"/>
    </source>
</evidence>